<name>A0ABP6XRT2_9FLAO</name>
<proteinExistence type="predicted"/>
<keyword evidence="2" id="KW-1185">Reference proteome</keyword>
<protein>
    <submittedName>
        <fullName evidence="1">Uncharacterized protein</fullName>
    </submittedName>
</protein>
<dbReference type="Proteomes" id="UP001500954">
    <property type="component" value="Unassembled WGS sequence"/>
</dbReference>
<dbReference type="RefSeq" id="WP_345006015.1">
    <property type="nucleotide sequence ID" value="NZ_BAABCY010000059.1"/>
</dbReference>
<organism evidence="1 2">
    <name type="scientific">Snuella lapsa</name>
    <dbReference type="NCBI Taxonomy" id="870481"/>
    <lineage>
        <taxon>Bacteria</taxon>
        <taxon>Pseudomonadati</taxon>
        <taxon>Bacteroidota</taxon>
        <taxon>Flavobacteriia</taxon>
        <taxon>Flavobacteriales</taxon>
        <taxon>Flavobacteriaceae</taxon>
        <taxon>Snuella</taxon>
    </lineage>
</organism>
<comment type="caution">
    <text evidence="1">The sequence shown here is derived from an EMBL/GenBank/DDBJ whole genome shotgun (WGS) entry which is preliminary data.</text>
</comment>
<evidence type="ECO:0000313" key="1">
    <source>
        <dbReference type="EMBL" id="GAA3571552.1"/>
    </source>
</evidence>
<gene>
    <name evidence="1" type="ORF">GCM10022395_21260</name>
</gene>
<accession>A0ABP6XRT2</accession>
<dbReference type="EMBL" id="BAABCY010000059">
    <property type="protein sequence ID" value="GAA3571552.1"/>
    <property type="molecule type" value="Genomic_DNA"/>
</dbReference>
<sequence>MEKTSTYFKHYLKDFPETSLNAYSEKEQLFMRMIDLHGYVKSAYNFDPEFLIRLKNDGVVYTDFKSLNEDKYSIVYMNFEGFITVIEKLSE</sequence>
<reference evidence="2" key="1">
    <citation type="journal article" date="2019" name="Int. J. Syst. Evol. Microbiol.">
        <title>The Global Catalogue of Microorganisms (GCM) 10K type strain sequencing project: providing services to taxonomists for standard genome sequencing and annotation.</title>
        <authorList>
            <consortium name="The Broad Institute Genomics Platform"/>
            <consortium name="The Broad Institute Genome Sequencing Center for Infectious Disease"/>
            <person name="Wu L."/>
            <person name="Ma J."/>
        </authorList>
    </citation>
    <scope>NUCLEOTIDE SEQUENCE [LARGE SCALE GENOMIC DNA]</scope>
    <source>
        <strain evidence="2">JCM 17111</strain>
    </source>
</reference>
<evidence type="ECO:0000313" key="2">
    <source>
        <dbReference type="Proteomes" id="UP001500954"/>
    </source>
</evidence>